<dbReference type="GO" id="GO:0005506">
    <property type="term" value="F:iron ion binding"/>
    <property type="evidence" value="ECO:0007669"/>
    <property type="project" value="InterPro"/>
</dbReference>
<feature type="domain" description="NIF system FeS cluster assembly NifU N-terminal" evidence="2">
    <location>
        <begin position="101"/>
        <end position="168"/>
    </location>
</feature>
<comment type="caution">
    <text evidence="3">The sequence shown here is derived from an EMBL/GenBank/DDBJ whole genome shotgun (WGS) entry which is preliminary data.</text>
</comment>
<dbReference type="GO" id="GO:0016226">
    <property type="term" value="P:iron-sulfur cluster assembly"/>
    <property type="evidence" value="ECO:0007669"/>
    <property type="project" value="InterPro"/>
</dbReference>
<evidence type="ECO:0000256" key="1">
    <source>
        <dbReference type="SAM" id="MobiDB-lite"/>
    </source>
</evidence>
<reference evidence="3 4" key="1">
    <citation type="journal article" date="2016" name="Nat. Commun.">
        <title>Thousands of microbial genomes shed light on interconnected biogeochemical processes in an aquifer system.</title>
        <authorList>
            <person name="Anantharaman K."/>
            <person name="Brown C.T."/>
            <person name="Hug L.A."/>
            <person name="Sharon I."/>
            <person name="Castelle C.J."/>
            <person name="Probst A.J."/>
            <person name="Thomas B.C."/>
            <person name="Singh A."/>
            <person name="Wilkins M.J."/>
            <person name="Karaoz U."/>
            <person name="Brodie E.L."/>
            <person name="Williams K.H."/>
            <person name="Hubbard S.S."/>
            <person name="Banfield J.F."/>
        </authorList>
    </citation>
    <scope>NUCLEOTIDE SEQUENCE [LARGE SCALE GENOMIC DNA]</scope>
</reference>
<dbReference type="Pfam" id="PF01592">
    <property type="entry name" value="NifU_N"/>
    <property type="match status" value="2"/>
</dbReference>
<evidence type="ECO:0000259" key="2">
    <source>
        <dbReference type="Pfam" id="PF01592"/>
    </source>
</evidence>
<feature type="domain" description="NIF system FeS cluster assembly NifU N-terminal" evidence="2">
    <location>
        <begin position="1"/>
        <end position="43"/>
    </location>
</feature>
<feature type="region of interest" description="Disordered" evidence="1">
    <location>
        <begin position="54"/>
        <end position="77"/>
    </location>
</feature>
<dbReference type="STRING" id="1798553.A3H70_03405"/>
<proteinExistence type="predicted"/>
<dbReference type="CDD" id="cd06664">
    <property type="entry name" value="IscU_like"/>
    <property type="match status" value="1"/>
</dbReference>
<dbReference type="Gene3D" id="3.90.1010.10">
    <property type="match status" value="1"/>
</dbReference>
<dbReference type="GO" id="GO:0051536">
    <property type="term" value="F:iron-sulfur cluster binding"/>
    <property type="evidence" value="ECO:0007669"/>
    <property type="project" value="InterPro"/>
</dbReference>
<sequence>MYREQILDHYKHPRNFGELPDADVSQAIDNPLCGDRLKLQIKFAPVILNRAKRSEESKRLSTRSQPEAPSRGWSGRPLADFDSVPLMRDFAPATPAGRQDDVRIADAKFTGTACAISTASASLFTEFLKNKTCAELEAINENAIYELLGAEINPGRVKCALLPLMALEVILKNKII</sequence>
<evidence type="ECO:0000313" key="4">
    <source>
        <dbReference type="Proteomes" id="UP000178109"/>
    </source>
</evidence>
<gene>
    <name evidence="3" type="ORF">A3H70_03405</name>
</gene>
<organism evidence="3 4">
    <name type="scientific">Candidatus Komeilibacteria bacterium RIFCSPLOWO2_02_FULL_48_11</name>
    <dbReference type="NCBI Taxonomy" id="1798553"/>
    <lineage>
        <taxon>Bacteria</taxon>
        <taxon>Candidatus Komeiliibacteriota</taxon>
    </lineage>
</organism>
<dbReference type="AlphaFoldDB" id="A0A1G2BT27"/>
<dbReference type="EMBL" id="MHKO01000025">
    <property type="protein sequence ID" value="OGY92261.1"/>
    <property type="molecule type" value="Genomic_DNA"/>
</dbReference>
<dbReference type="InterPro" id="IPR002871">
    <property type="entry name" value="NIF_FeS_clus_asmbl_NifU_N"/>
</dbReference>
<dbReference type="PANTHER" id="PTHR10093">
    <property type="entry name" value="IRON-SULFUR CLUSTER ASSEMBLY ENZYME NIFU HOMOLOG"/>
    <property type="match status" value="1"/>
</dbReference>
<name>A0A1G2BT27_9BACT</name>
<accession>A0A1G2BT27</accession>
<evidence type="ECO:0000313" key="3">
    <source>
        <dbReference type="EMBL" id="OGY92261.1"/>
    </source>
</evidence>
<protein>
    <recommendedName>
        <fullName evidence="2">NIF system FeS cluster assembly NifU N-terminal domain-containing protein</fullName>
    </recommendedName>
</protein>
<dbReference type="Proteomes" id="UP000178109">
    <property type="component" value="Unassembled WGS sequence"/>
</dbReference>
<dbReference type="SUPFAM" id="SSF82649">
    <property type="entry name" value="SufE/NifU"/>
    <property type="match status" value="2"/>
</dbReference>